<keyword evidence="2" id="KW-0067">ATP-binding</keyword>
<keyword evidence="6" id="KW-1185">Reference proteome</keyword>
<evidence type="ECO:0000313" key="5">
    <source>
        <dbReference type="EMBL" id="QEH34304.1"/>
    </source>
</evidence>
<dbReference type="GO" id="GO:0000160">
    <property type="term" value="P:phosphorelay signal transduction system"/>
    <property type="evidence" value="ECO:0007669"/>
    <property type="project" value="InterPro"/>
</dbReference>
<dbReference type="SUPFAM" id="SSF52172">
    <property type="entry name" value="CheY-like"/>
    <property type="match status" value="1"/>
</dbReference>
<name>A0A5B9W243_9BACT</name>
<dbReference type="EMBL" id="CP042997">
    <property type="protein sequence ID" value="QEH34304.1"/>
    <property type="molecule type" value="Genomic_DNA"/>
</dbReference>
<dbReference type="GO" id="GO:0005524">
    <property type="term" value="F:ATP binding"/>
    <property type="evidence" value="ECO:0007669"/>
    <property type="project" value="UniProtKB-KW"/>
</dbReference>
<evidence type="ECO:0000256" key="1">
    <source>
        <dbReference type="ARBA" id="ARBA00022741"/>
    </source>
</evidence>
<dbReference type="PROSITE" id="PS50110">
    <property type="entry name" value="RESPONSE_REGULATORY"/>
    <property type="match status" value="1"/>
</dbReference>
<dbReference type="Gene3D" id="3.40.50.300">
    <property type="entry name" value="P-loop containing nucleotide triphosphate hydrolases"/>
    <property type="match status" value="1"/>
</dbReference>
<dbReference type="KEGG" id="agv:OJF2_28400"/>
<evidence type="ECO:0000259" key="4">
    <source>
        <dbReference type="PROSITE" id="PS50110"/>
    </source>
</evidence>
<dbReference type="GO" id="GO:0005829">
    <property type="term" value="C:cytosol"/>
    <property type="evidence" value="ECO:0007669"/>
    <property type="project" value="TreeGrafter"/>
</dbReference>
<dbReference type="PANTHER" id="PTHR43384:SF6">
    <property type="entry name" value="SEPTUM SITE-DETERMINING PROTEIN MIND HOMOLOG, CHLOROPLASTIC"/>
    <property type="match status" value="1"/>
</dbReference>
<dbReference type="GO" id="GO:0009898">
    <property type="term" value="C:cytoplasmic side of plasma membrane"/>
    <property type="evidence" value="ECO:0007669"/>
    <property type="project" value="TreeGrafter"/>
</dbReference>
<reference evidence="5 6" key="1">
    <citation type="submission" date="2019-08" db="EMBL/GenBank/DDBJ databases">
        <title>Deep-cultivation of Planctomycetes and their phenomic and genomic characterization uncovers novel biology.</title>
        <authorList>
            <person name="Wiegand S."/>
            <person name="Jogler M."/>
            <person name="Boedeker C."/>
            <person name="Pinto D."/>
            <person name="Vollmers J."/>
            <person name="Rivas-Marin E."/>
            <person name="Kohn T."/>
            <person name="Peeters S.H."/>
            <person name="Heuer A."/>
            <person name="Rast P."/>
            <person name="Oberbeckmann S."/>
            <person name="Bunk B."/>
            <person name="Jeske O."/>
            <person name="Meyerdierks A."/>
            <person name="Storesund J.E."/>
            <person name="Kallscheuer N."/>
            <person name="Luecker S."/>
            <person name="Lage O.M."/>
            <person name="Pohl T."/>
            <person name="Merkel B.J."/>
            <person name="Hornburger P."/>
            <person name="Mueller R.-W."/>
            <person name="Bruemmer F."/>
            <person name="Labrenz M."/>
            <person name="Spormann A.M."/>
            <person name="Op den Camp H."/>
            <person name="Overmann J."/>
            <person name="Amann R."/>
            <person name="Jetten M.S.M."/>
            <person name="Mascher T."/>
            <person name="Medema M.H."/>
            <person name="Devos D.P."/>
            <person name="Kaster A.-K."/>
            <person name="Ovreas L."/>
            <person name="Rohde M."/>
            <person name="Galperin M.Y."/>
            <person name="Jogler C."/>
        </authorList>
    </citation>
    <scope>NUCLEOTIDE SEQUENCE [LARGE SCALE GENOMIC DNA]</scope>
    <source>
        <strain evidence="5 6">OJF2</strain>
    </source>
</reference>
<dbReference type="Gene3D" id="3.40.50.2300">
    <property type="match status" value="1"/>
</dbReference>
<protein>
    <submittedName>
        <fullName evidence="5">Septum site-determining protein MinD</fullName>
    </submittedName>
</protein>
<dbReference type="GO" id="GO:0016887">
    <property type="term" value="F:ATP hydrolysis activity"/>
    <property type="evidence" value="ECO:0007669"/>
    <property type="project" value="TreeGrafter"/>
</dbReference>
<dbReference type="InterPro" id="IPR025669">
    <property type="entry name" value="AAA_dom"/>
</dbReference>
<dbReference type="PANTHER" id="PTHR43384">
    <property type="entry name" value="SEPTUM SITE-DETERMINING PROTEIN MIND HOMOLOG, CHLOROPLASTIC-RELATED"/>
    <property type="match status" value="1"/>
</dbReference>
<dbReference type="InterPro" id="IPR027417">
    <property type="entry name" value="P-loop_NTPase"/>
</dbReference>
<dbReference type="Proteomes" id="UP000324233">
    <property type="component" value="Chromosome"/>
</dbReference>
<dbReference type="SUPFAM" id="SSF52540">
    <property type="entry name" value="P-loop containing nucleoside triphosphate hydrolases"/>
    <property type="match status" value="1"/>
</dbReference>
<dbReference type="Pfam" id="PF13614">
    <property type="entry name" value="AAA_31"/>
    <property type="match status" value="1"/>
</dbReference>
<sequence>MRDVIRVVLVDPNEESRRALQRLLGSLAVLWLAEAFDSYKAAASRVAEIAPDLCLVALDADPAQAVELIAGLSHASPGTVLLPASATCDSGLILKAIRAGAREFLTLPTEAAEVSDIVSRLFRGRGEAGGPGAKGPQLVTITGASGGVGCTSTAVNLATTLASGGHGETILLDFDLMFGSVDACLDIIPDNTLSNVIQNLDRLDLTLLKRSMTRHASGLYVLPHPVALEDSARIDPEALRRLLGLLKAAFPNLVIDTSKGLQSSDFVAFEMADVILVVISLDLTCLRNTARLLNLFHQFEGMADRVKLVVNRAGSAESEIGLKKAEETLKMPISFQVPIASKAFQAARVRGVPLADVAAGSRAHQAILEIARSLRGDEAAGAEKPRKGLFAAFF</sequence>
<dbReference type="InterPro" id="IPR050625">
    <property type="entry name" value="ParA/MinD_ATPase"/>
</dbReference>
<evidence type="ECO:0000256" key="3">
    <source>
        <dbReference type="PROSITE-ProRule" id="PRU00169"/>
    </source>
</evidence>
<comment type="caution">
    <text evidence="3">Lacks conserved residue(s) required for the propagation of feature annotation.</text>
</comment>
<dbReference type="InterPro" id="IPR011006">
    <property type="entry name" value="CheY-like_superfamily"/>
</dbReference>
<dbReference type="GO" id="GO:0051782">
    <property type="term" value="P:negative regulation of cell division"/>
    <property type="evidence" value="ECO:0007669"/>
    <property type="project" value="TreeGrafter"/>
</dbReference>
<evidence type="ECO:0000313" key="6">
    <source>
        <dbReference type="Proteomes" id="UP000324233"/>
    </source>
</evidence>
<evidence type="ECO:0000256" key="2">
    <source>
        <dbReference type="ARBA" id="ARBA00022840"/>
    </source>
</evidence>
<dbReference type="AlphaFoldDB" id="A0A5B9W243"/>
<dbReference type="RefSeq" id="WP_148594243.1">
    <property type="nucleotide sequence ID" value="NZ_CP042997.1"/>
</dbReference>
<dbReference type="InterPro" id="IPR001789">
    <property type="entry name" value="Sig_transdc_resp-reg_receiver"/>
</dbReference>
<accession>A0A5B9W243</accession>
<feature type="domain" description="Response regulatory" evidence="4">
    <location>
        <begin position="6"/>
        <end position="122"/>
    </location>
</feature>
<organism evidence="5 6">
    <name type="scientific">Aquisphaera giovannonii</name>
    <dbReference type="NCBI Taxonomy" id="406548"/>
    <lineage>
        <taxon>Bacteria</taxon>
        <taxon>Pseudomonadati</taxon>
        <taxon>Planctomycetota</taxon>
        <taxon>Planctomycetia</taxon>
        <taxon>Isosphaerales</taxon>
        <taxon>Isosphaeraceae</taxon>
        <taxon>Aquisphaera</taxon>
    </lineage>
</organism>
<gene>
    <name evidence="5" type="primary">minD_2</name>
    <name evidence="5" type="ORF">OJF2_28400</name>
</gene>
<dbReference type="OrthoDB" id="9768734at2"/>
<proteinExistence type="predicted"/>
<keyword evidence="1" id="KW-0547">Nucleotide-binding</keyword>